<evidence type="ECO:0000256" key="2">
    <source>
        <dbReference type="ARBA" id="ARBA00004651"/>
    </source>
</evidence>
<dbReference type="EMBL" id="JAODAN010000008">
    <property type="protein sequence ID" value="KAK1922719.1"/>
    <property type="molecule type" value="Genomic_DNA"/>
</dbReference>
<dbReference type="AlphaFoldDB" id="A0AAD9CXT3"/>
<dbReference type="PANTHER" id="PTHR31030:SF1">
    <property type="entry name" value="PLASMA MEMBRANE FUSION PROTEIN PRM1"/>
    <property type="match status" value="1"/>
</dbReference>
<evidence type="ECO:0000256" key="9">
    <source>
        <dbReference type="ARBA" id="ARBA00023180"/>
    </source>
</evidence>
<comment type="function">
    <text evidence="1 10">Involved in cell fusion during mating by stabilizing the plasma membrane fusion event.</text>
</comment>
<feature type="transmembrane region" description="Helical" evidence="10">
    <location>
        <begin position="152"/>
        <end position="174"/>
    </location>
</feature>
<feature type="region of interest" description="Disordered" evidence="11">
    <location>
        <begin position="795"/>
        <end position="827"/>
    </location>
</feature>
<evidence type="ECO:0000313" key="12">
    <source>
        <dbReference type="EMBL" id="KAK1922719.1"/>
    </source>
</evidence>
<comment type="caution">
    <text evidence="12">The sequence shown here is derived from an EMBL/GenBank/DDBJ whole genome shotgun (WGS) entry which is preliminary data.</text>
</comment>
<keyword evidence="4 10" id="KW-1003">Cell membrane</keyword>
<comment type="subcellular location">
    <subcellularLocation>
        <location evidence="2 10">Cell membrane</location>
        <topology evidence="2 10">Multi-pass membrane protein</topology>
    </subcellularLocation>
</comment>
<evidence type="ECO:0000256" key="10">
    <source>
        <dbReference type="RuleBase" id="RU366035"/>
    </source>
</evidence>
<evidence type="ECO:0000313" key="13">
    <source>
        <dbReference type="Proteomes" id="UP001182556"/>
    </source>
</evidence>
<dbReference type="InterPro" id="IPR026777">
    <property type="entry name" value="PRM1"/>
</dbReference>
<feature type="transmembrane region" description="Helical" evidence="10">
    <location>
        <begin position="445"/>
        <end position="466"/>
    </location>
</feature>
<dbReference type="GO" id="GO:0005886">
    <property type="term" value="C:plasma membrane"/>
    <property type="evidence" value="ECO:0007669"/>
    <property type="project" value="UniProtKB-SubCell"/>
</dbReference>
<dbReference type="PANTHER" id="PTHR31030">
    <property type="entry name" value="PLASMA MEMBRANE FUSION PROTEIN PRM1"/>
    <property type="match status" value="1"/>
</dbReference>
<sequence>MADDHLAPPHASYVNPDYTVPLTPPSRPPFAHYHSSSTLPATPQTPYPPGADPNRSDAITPNPPTSALREFLGLRARILLTTLSPALLPLALTIAHLIQNRSSTASLAASLKGSLLAACSGLATGAAGLLTIPRYLAMQTNEQAIRTTQASILAIGAAIGDCVTIIEVVVTFIVDTYRSLLLCTIELVVRGTLEILIQAIKTISDGITSSLNSIRTGIQNDIASANSSIQDAVARVNSLTSKVNINISVPEFTIPSLSGLENVQIPTGFEDTLVKLNSTLPTLSELKEKMNELLEIPFEALKKEINETRIEMAASFNSTILPVPSLSQLSAARANEINSELCSDLDTSLIDDTARALHKLSNVAIGLMFLLLFLVWAAMVIWEWRRWRALKDAVESIEDEWQRDQQRDAWRVVAIVEHPVLEKYGSPLLTRLLPNRRTRTNLRWYMSYLAHPTCLALLFIALLGFLSIQFQLLALDGIKSHAKATANETVTQSSHDLSAKLNSLALASSQQYANDFNAAIVRYENRINDELFGNWLNTTAISLNATLNEFYDGIEDALNKTFGGTILYNPVNTFMYCILGSKIDNIEKGLTWISQHAQVTLPKLPPDVLLLSNDSMKEVAEPISAAAVGSSTDGKDQGVVGSLIEHFESALRVERTFYAILLGVWLAFALIGVIVVIWNSGGSDKYSAWRNAGHPRGVESSNGAMPAVWPWDRKEHPIYDEHTEEEKQFRGISASPNPPGIVEPTEKVSLFDHGERSKPRSFLPRSSTIASSLSSLAAPGQAFLRLAGKDKADEGSVRLTDGNRSERYNEGRDEIQEDTKESLNDGFETPPPFWVNKFYRAVDSAKMHFPTRGQRHGAALLRGRTQAVDESYSAHTPMNSQRDDLEPAAAHGTAPQWSMIDPQGIGRALDGTGTDSRYPPLPASTYPRRLSRAPTLHGGATIKNVFADPPHVPDKHDSVDYILDDYEDVAEHHARRPESYDYDYDYEAETTRDAASPMPSSTASFVHSEAHVESVNRVQTGTAALAAILPNMKGRGEAETRNPFVSEAERRVGRGARI</sequence>
<evidence type="ECO:0000256" key="7">
    <source>
        <dbReference type="ARBA" id="ARBA00022989"/>
    </source>
</evidence>
<dbReference type="GO" id="GO:0043332">
    <property type="term" value="C:mating projection tip"/>
    <property type="evidence" value="ECO:0007669"/>
    <property type="project" value="UniProtKB-UniRule"/>
</dbReference>
<comment type="similarity">
    <text evidence="3 10">Belongs to the PRM1 family.</text>
</comment>
<evidence type="ECO:0000256" key="8">
    <source>
        <dbReference type="ARBA" id="ARBA00023136"/>
    </source>
</evidence>
<reference evidence="12" key="1">
    <citation type="submission" date="2023-02" db="EMBL/GenBank/DDBJ databases">
        <title>Identification and recombinant expression of a fungal hydrolase from Papiliotrema laurentii that hydrolyzes apple cutin and clears colloidal polyester polyurethane.</title>
        <authorList>
            <consortium name="DOE Joint Genome Institute"/>
            <person name="Roman V.A."/>
            <person name="Bojanowski C."/>
            <person name="Crable B.R."/>
            <person name="Wagner D.N."/>
            <person name="Hung C.S."/>
            <person name="Nadeau L.J."/>
            <person name="Schratz L."/>
            <person name="Haridas S."/>
            <person name="Pangilinan J."/>
            <person name="Lipzen A."/>
            <person name="Na H."/>
            <person name="Yan M."/>
            <person name="Ng V."/>
            <person name="Grigoriev I.V."/>
            <person name="Spatafora J.W."/>
            <person name="Barlow D."/>
            <person name="Biffinger J."/>
            <person name="Kelley-Loughnane N."/>
            <person name="Varaljay V.A."/>
            <person name="Crookes-Goodson W.J."/>
        </authorList>
    </citation>
    <scope>NUCLEOTIDE SEQUENCE</scope>
    <source>
        <strain evidence="12">5307AH</strain>
    </source>
</reference>
<evidence type="ECO:0000256" key="11">
    <source>
        <dbReference type="SAM" id="MobiDB-lite"/>
    </source>
</evidence>
<evidence type="ECO:0000256" key="1">
    <source>
        <dbReference type="ARBA" id="ARBA00002512"/>
    </source>
</evidence>
<keyword evidence="6 10" id="KW-0184">Conjugation</keyword>
<keyword evidence="7 10" id="KW-1133">Transmembrane helix</keyword>
<keyword evidence="13" id="KW-1185">Reference proteome</keyword>
<dbReference type="Proteomes" id="UP001182556">
    <property type="component" value="Unassembled WGS sequence"/>
</dbReference>
<dbReference type="GO" id="GO:0032220">
    <property type="term" value="P:plasma membrane fusion involved in cytogamy"/>
    <property type="evidence" value="ECO:0007669"/>
    <property type="project" value="TreeGrafter"/>
</dbReference>
<feature type="transmembrane region" description="Helical" evidence="10">
    <location>
        <begin position="78"/>
        <end position="98"/>
    </location>
</feature>
<name>A0AAD9CXT3_PAPLA</name>
<protein>
    <recommendedName>
        <fullName evidence="10">Plasma membrane fusion protein PRM1</fullName>
    </recommendedName>
</protein>
<feature type="transmembrane region" description="Helical" evidence="10">
    <location>
        <begin position="657"/>
        <end position="678"/>
    </location>
</feature>
<feature type="transmembrane region" description="Helical" evidence="10">
    <location>
        <begin position="363"/>
        <end position="382"/>
    </location>
</feature>
<gene>
    <name evidence="12" type="ORF">DB88DRAFT_441398</name>
</gene>
<evidence type="ECO:0000256" key="4">
    <source>
        <dbReference type="ARBA" id="ARBA00022475"/>
    </source>
</evidence>
<feature type="region of interest" description="Disordered" evidence="11">
    <location>
        <begin position="1"/>
        <end position="64"/>
    </location>
</feature>
<evidence type="ECO:0000256" key="3">
    <source>
        <dbReference type="ARBA" id="ARBA00010780"/>
    </source>
</evidence>
<accession>A0AAD9CXT3</accession>
<keyword evidence="5 10" id="KW-0812">Transmembrane</keyword>
<comment type="caution">
    <text evidence="10">Lacks conserved residue(s) required for the propagation of feature annotation.</text>
</comment>
<keyword evidence="8 10" id="KW-0472">Membrane</keyword>
<feature type="compositionally biased region" description="Basic and acidic residues" evidence="11">
    <location>
        <begin position="795"/>
        <end position="823"/>
    </location>
</feature>
<proteinExistence type="inferred from homology"/>
<feature type="transmembrane region" description="Helical" evidence="10">
    <location>
        <begin position="110"/>
        <end position="132"/>
    </location>
</feature>
<evidence type="ECO:0000256" key="5">
    <source>
        <dbReference type="ARBA" id="ARBA00022692"/>
    </source>
</evidence>
<keyword evidence="9" id="KW-0325">Glycoprotein</keyword>
<evidence type="ECO:0000256" key="6">
    <source>
        <dbReference type="ARBA" id="ARBA00022971"/>
    </source>
</evidence>
<organism evidence="12 13">
    <name type="scientific">Papiliotrema laurentii</name>
    <name type="common">Cryptococcus laurentii</name>
    <dbReference type="NCBI Taxonomy" id="5418"/>
    <lineage>
        <taxon>Eukaryota</taxon>
        <taxon>Fungi</taxon>
        <taxon>Dikarya</taxon>
        <taxon>Basidiomycota</taxon>
        <taxon>Agaricomycotina</taxon>
        <taxon>Tremellomycetes</taxon>
        <taxon>Tremellales</taxon>
        <taxon>Rhynchogastremaceae</taxon>
        <taxon>Papiliotrema</taxon>
    </lineage>
</organism>